<dbReference type="SUPFAM" id="SSF52518">
    <property type="entry name" value="Thiamin diphosphate-binding fold (THDP-binding)"/>
    <property type="match status" value="4"/>
</dbReference>
<dbReference type="InterPro" id="IPR011766">
    <property type="entry name" value="TPP_enzyme_TPP-bd"/>
</dbReference>
<dbReference type="Gene3D" id="3.40.50.970">
    <property type="match status" value="4"/>
</dbReference>
<dbReference type="GO" id="GO:0003824">
    <property type="term" value="F:catalytic activity"/>
    <property type="evidence" value="ECO:0007669"/>
    <property type="project" value="InterPro"/>
</dbReference>
<evidence type="ECO:0000259" key="5">
    <source>
        <dbReference type="Pfam" id="PF02776"/>
    </source>
</evidence>
<sequence>MQMNTNLGADLLGRPRFADALVDRLIGNDVRYLFGMPAESVNCLVDAVGRRSEIELIAVRHESAASWMAVGYAQGSGTVGVCFGTAGPGATHLLPGVYSGLYDRLPVLAISGQVARAEIGTRSFQEIDSARLFRDGTWRSSDIVSPDQIAVFDQLVLSVRLEQTSAHVAVPSDVLNSPVERIDQVSPYRVGSTTAPEVDKKRIEDLADYLCATPTAIVLGAGSREVADCAHLLADALGTSLTALPESGIPEWSVEGVTAPSDAHSIVLIGRPTAGVGRFFPSADLVLEITDLATSGFDEGRRRIGVAGEIPLVVQALAAAVWSRRSGAPAANTAEAPRDSVVPDGWAVLAQQIAGEPVAVDPGTTRRLARKYLGEHTDIRTSWNLEAEGSALPMAIGLALATDRRGYAVTDLAALDQYISELSTAARYAVPVTVVCRAESEDTVRDLARAFNVAGYWAGDAVELRARLAEAAGGHGPALILTSALAPDADDRTAPCADVVEYVRDLFTAAATKGIGSAYLSRNSHAALGMSAGSDHGVDLHVVADIQAAAMRATAAFKADGTTACVLVTSPAELLAQLNGLYDASFDSASVLLISVETDRWLMDAADVLAEVAAISVVLDGTGKDPARVRDALATVTGGGKGVTHIHVSQAALAAGDSAALVEIARMPGVPASLLGLPGATTAAPEEIVRAAKLIAGAGEVSIIVGRGAAGARRELVELAARLGSPLYCTMGALAANVVGEHCAGLVGTSGNDDAMQRIRTSELVIVVGVSWRGSAFEMVGHNPVISVNSDPLTFLRLPPDSVGLLGDARETLEALVGLVSEDRAVEAAAAPPRARRRGPRESSRRLRAATVARVIDKELARTERAATLSVDVGINTLWAYRHVRSARRYLWTASFATMGFAVPAAVDVAQRNPAEVSVAIVGDGGIGITLAELRNAAAVDSTLVIVVFNNSALAAIKFESWIMGWPDRSSAFEEVDFASFARHCGLPAVTARTSKEFGAAFRAALGADGPMLIDARVPAEEAPVLAGRAHIRQFAGLLAGWMRDGKSARGGAWSTLLAFGAEKAVRLVRGPEQGR</sequence>
<organism evidence="6 7">
    <name type="scientific">Nocardia asteroides NBRC 15531</name>
    <dbReference type="NCBI Taxonomy" id="1110697"/>
    <lineage>
        <taxon>Bacteria</taxon>
        <taxon>Bacillati</taxon>
        <taxon>Actinomycetota</taxon>
        <taxon>Actinomycetes</taxon>
        <taxon>Mycobacteriales</taxon>
        <taxon>Nocardiaceae</taxon>
        <taxon>Nocardia</taxon>
    </lineage>
</organism>
<evidence type="ECO:0000256" key="1">
    <source>
        <dbReference type="ARBA" id="ARBA00007812"/>
    </source>
</evidence>
<name>U5E640_NOCAS</name>
<evidence type="ECO:0000259" key="4">
    <source>
        <dbReference type="Pfam" id="PF02775"/>
    </source>
</evidence>
<dbReference type="Pfam" id="PF00205">
    <property type="entry name" value="TPP_enzyme_M"/>
    <property type="match status" value="1"/>
</dbReference>
<comment type="similarity">
    <text evidence="1">Belongs to the TPP enzyme family.</text>
</comment>
<dbReference type="PANTHER" id="PTHR42981:SF2">
    <property type="entry name" value="PYRUVATE DEHYDROGENASE [UBIQUINONE]"/>
    <property type="match status" value="1"/>
</dbReference>
<reference evidence="6 7" key="1">
    <citation type="journal article" date="2014" name="BMC Genomics">
        <title>Genome based analysis of type-I polyketide synthase and nonribosomal peptide synthetase gene clusters in seven strains of five representative Nocardia species.</title>
        <authorList>
            <person name="Komaki H."/>
            <person name="Ichikawa N."/>
            <person name="Hosoyama A."/>
            <person name="Takahashi-Nakaguchi A."/>
            <person name="Matsuzawa T."/>
            <person name="Suzuki K."/>
            <person name="Fujita N."/>
            <person name="Gonoi T."/>
        </authorList>
    </citation>
    <scope>NUCLEOTIDE SEQUENCE [LARGE SCALE GENOMIC DNA]</scope>
    <source>
        <strain evidence="6 7">NBRC 15531</strain>
    </source>
</reference>
<dbReference type="InterPro" id="IPR012000">
    <property type="entry name" value="Thiamin_PyroP_enz_cen_dom"/>
</dbReference>
<dbReference type="Pfam" id="PF02775">
    <property type="entry name" value="TPP_enzyme_C"/>
    <property type="match status" value="2"/>
</dbReference>
<evidence type="ECO:0008006" key="8">
    <source>
        <dbReference type="Google" id="ProtNLM"/>
    </source>
</evidence>
<evidence type="ECO:0000256" key="2">
    <source>
        <dbReference type="ARBA" id="ARBA00023052"/>
    </source>
</evidence>
<dbReference type="eggNOG" id="COG0028">
    <property type="taxonomic scope" value="Bacteria"/>
</dbReference>
<dbReference type="InterPro" id="IPR047211">
    <property type="entry name" value="POXB-like"/>
</dbReference>
<feature type="domain" description="Thiamine pyrophosphate enzyme central" evidence="3">
    <location>
        <begin position="690"/>
        <end position="816"/>
    </location>
</feature>
<dbReference type="EMBL" id="BAFO02000031">
    <property type="protein sequence ID" value="GAD85322.1"/>
    <property type="molecule type" value="Genomic_DNA"/>
</dbReference>
<accession>U5E640</accession>
<dbReference type="InterPro" id="IPR012001">
    <property type="entry name" value="Thiamin_PyroP_enz_TPP-bd_dom"/>
</dbReference>
<dbReference type="InterPro" id="IPR029061">
    <property type="entry name" value="THDP-binding"/>
</dbReference>
<dbReference type="GO" id="GO:0030976">
    <property type="term" value="F:thiamine pyrophosphate binding"/>
    <property type="evidence" value="ECO:0007669"/>
    <property type="project" value="InterPro"/>
</dbReference>
<dbReference type="AlphaFoldDB" id="U5E640"/>
<dbReference type="OrthoDB" id="4494979at2"/>
<dbReference type="PANTHER" id="PTHR42981">
    <property type="entry name" value="PYRUVATE DEHYDROGENASE [UBIQUINONE]"/>
    <property type="match status" value="1"/>
</dbReference>
<feature type="domain" description="Thiamine pyrophosphate enzyme TPP-binding" evidence="4">
    <location>
        <begin position="872"/>
        <end position="1015"/>
    </location>
</feature>
<evidence type="ECO:0000313" key="7">
    <source>
        <dbReference type="Proteomes" id="UP000017048"/>
    </source>
</evidence>
<dbReference type="STRING" id="1824.SAMN05444423_101673"/>
<dbReference type="SUPFAM" id="SSF52467">
    <property type="entry name" value="DHS-like NAD/FAD-binding domain"/>
    <property type="match status" value="1"/>
</dbReference>
<comment type="caution">
    <text evidence="6">The sequence shown here is derived from an EMBL/GenBank/DDBJ whole genome shotgun (WGS) entry which is preliminary data.</text>
</comment>
<feature type="domain" description="Thiamine pyrophosphate enzyme N-terminal TPP-binding" evidence="5">
    <location>
        <begin position="17"/>
        <end position="130"/>
    </location>
</feature>
<dbReference type="CDD" id="cd00568">
    <property type="entry name" value="TPP_enzymes"/>
    <property type="match status" value="1"/>
</dbReference>
<proteinExistence type="inferred from homology"/>
<evidence type="ECO:0000259" key="3">
    <source>
        <dbReference type="Pfam" id="PF00205"/>
    </source>
</evidence>
<dbReference type="Gene3D" id="3.40.50.1220">
    <property type="entry name" value="TPP-binding domain"/>
    <property type="match status" value="1"/>
</dbReference>
<dbReference type="GO" id="GO:0000287">
    <property type="term" value="F:magnesium ion binding"/>
    <property type="evidence" value="ECO:0007669"/>
    <property type="project" value="InterPro"/>
</dbReference>
<dbReference type="Pfam" id="PF02776">
    <property type="entry name" value="TPP_enzyme_N"/>
    <property type="match status" value="1"/>
</dbReference>
<dbReference type="Proteomes" id="UP000017048">
    <property type="component" value="Unassembled WGS sequence"/>
</dbReference>
<feature type="domain" description="Thiamine pyrophosphate enzyme TPP-binding" evidence="4">
    <location>
        <begin position="378"/>
        <end position="436"/>
    </location>
</feature>
<evidence type="ECO:0000313" key="6">
    <source>
        <dbReference type="EMBL" id="GAD85322.1"/>
    </source>
</evidence>
<keyword evidence="7" id="KW-1185">Reference proteome</keyword>
<dbReference type="InterPro" id="IPR029035">
    <property type="entry name" value="DHS-like_NAD/FAD-binding_dom"/>
</dbReference>
<gene>
    <name evidence="6" type="ORF">NCAST_31_00150</name>
</gene>
<keyword evidence="2" id="KW-0786">Thiamine pyrophosphate</keyword>
<protein>
    <recommendedName>
        <fullName evidence="8">Thiamine pyrophosphate-binding protein</fullName>
    </recommendedName>
</protein>